<dbReference type="Gene3D" id="6.10.10.80">
    <property type="entry name" value="Small, acid-soluble spore protein, alpha/beta type-like"/>
    <property type="match status" value="1"/>
</dbReference>
<dbReference type="RefSeq" id="WP_089281611.1">
    <property type="nucleotide sequence ID" value="NZ_FZOJ01000003.1"/>
</dbReference>
<dbReference type="EMBL" id="FZOJ01000003">
    <property type="protein sequence ID" value="SNS04706.1"/>
    <property type="molecule type" value="Genomic_DNA"/>
</dbReference>
<evidence type="ECO:0000256" key="1">
    <source>
        <dbReference type="ARBA" id="ARBA00003863"/>
    </source>
</evidence>
<evidence type="ECO:0000313" key="3">
    <source>
        <dbReference type="Proteomes" id="UP000198304"/>
    </source>
</evidence>
<gene>
    <name evidence="2" type="ORF">SAMN05446037_1003120</name>
</gene>
<proteinExistence type="predicted"/>
<reference evidence="2 3" key="1">
    <citation type="submission" date="2017-06" db="EMBL/GenBank/DDBJ databases">
        <authorList>
            <person name="Kim H.J."/>
            <person name="Triplett B.A."/>
        </authorList>
    </citation>
    <scope>NUCLEOTIDE SEQUENCE [LARGE SCALE GENOMIC DNA]</scope>
    <source>
        <strain evidence="2 3">SCA</strain>
    </source>
</reference>
<dbReference type="Pfam" id="PF00269">
    <property type="entry name" value="SASP"/>
    <property type="match status" value="1"/>
</dbReference>
<organism evidence="2 3">
    <name type="scientific">Anaerovirgula multivorans</name>
    <dbReference type="NCBI Taxonomy" id="312168"/>
    <lineage>
        <taxon>Bacteria</taxon>
        <taxon>Bacillati</taxon>
        <taxon>Bacillota</taxon>
        <taxon>Clostridia</taxon>
        <taxon>Peptostreptococcales</taxon>
        <taxon>Natronincolaceae</taxon>
        <taxon>Anaerovirgula</taxon>
    </lineage>
</organism>
<dbReference type="InterPro" id="IPR038300">
    <property type="entry name" value="SASP_sf_alpha/beta"/>
</dbReference>
<accession>A0A239B9T4</accession>
<dbReference type="GO" id="GO:0006265">
    <property type="term" value="P:DNA topological change"/>
    <property type="evidence" value="ECO:0007669"/>
    <property type="project" value="InterPro"/>
</dbReference>
<evidence type="ECO:0000313" key="2">
    <source>
        <dbReference type="EMBL" id="SNS04706.1"/>
    </source>
</evidence>
<dbReference type="InterPro" id="IPR001448">
    <property type="entry name" value="SASP_alpha/beta-type"/>
</dbReference>
<dbReference type="AlphaFoldDB" id="A0A239B9T4"/>
<dbReference type="Proteomes" id="UP000198304">
    <property type="component" value="Unassembled WGS sequence"/>
</dbReference>
<comment type="function">
    <text evidence="1">SASP are bound to spore DNA. They are double-stranded DNA-binding proteins that cause DNA to change to an a-like conformation. They protect the DNA backbone from chemical and enzymatic cleavage and are thus involved in dormant spore's high resistance to UV light.</text>
</comment>
<keyword evidence="3" id="KW-1185">Reference proteome</keyword>
<dbReference type="GO" id="GO:0003690">
    <property type="term" value="F:double-stranded DNA binding"/>
    <property type="evidence" value="ECO:0007669"/>
    <property type="project" value="InterPro"/>
</dbReference>
<name>A0A239B9T4_9FIRM</name>
<sequence length="71" mass="7934">MARKQPLDPNASKALIEMKEEISRELGVTNNITNDKNHTLVNEKVEIGGRVGGNMTKKLVEMGEKDLIEKE</sequence>
<dbReference type="OrthoDB" id="1683773at2"/>
<protein>
    <submittedName>
        <fullName evidence="2">Small, acid-soluble spore protein, alpha/beta type</fullName>
    </submittedName>
</protein>